<reference evidence="11 12" key="1">
    <citation type="submission" date="2019-08" db="EMBL/GenBank/DDBJ databases">
        <title>Complete genome sequence of Candidatus Uab amorphum.</title>
        <authorList>
            <person name="Shiratori T."/>
            <person name="Suzuki S."/>
            <person name="Kakizawa Y."/>
            <person name="Ishida K."/>
        </authorList>
    </citation>
    <scope>NUCLEOTIDE SEQUENCE [LARGE SCALE GENOMIC DNA]</scope>
    <source>
        <strain evidence="11 12">SRT547</strain>
    </source>
</reference>
<evidence type="ECO:0000256" key="2">
    <source>
        <dbReference type="ARBA" id="ARBA00022630"/>
    </source>
</evidence>
<evidence type="ECO:0000256" key="1">
    <source>
        <dbReference type="ARBA" id="ARBA00001974"/>
    </source>
</evidence>
<dbReference type="Pfam" id="PF00175">
    <property type="entry name" value="NAD_binding_1"/>
    <property type="match status" value="1"/>
</dbReference>
<evidence type="ECO:0000256" key="3">
    <source>
        <dbReference type="ARBA" id="ARBA00022714"/>
    </source>
</evidence>
<dbReference type="InterPro" id="IPR050415">
    <property type="entry name" value="MRET"/>
</dbReference>
<dbReference type="SUPFAM" id="SSF52343">
    <property type="entry name" value="Ferredoxin reductase-like, C-terminal NADP-linked domain"/>
    <property type="match status" value="1"/>
</dbReference>
<evidence type="ECO:0000256" key="8">
    <source>
        <dbReference type="ARBA" id="ARBA00023014"/>
    </source>
</evidence>
<dbReference type="PROSITE" id="PS51085">
    <property type="entry name" value="2FE2S_FER_2"/>
    <property type="match status" value="1"/>
</dbReference>
<dbReference type="InterPro" id="IPR008333">
    <property type="entry name" value="Cbr1-like_FAD-bd_dom"/>
</dbReference>
<dbReference type="SUPFAM" id="SSF54292">
    <property type="entry name" value="2Fe-2S ferredoxin-like"/>
    <property type="match status" value="1"/>
</dbReference>
<dbReference type="GO" id="GO:0046872">
    <property type="term" value="F:metal ion binding"/>
    <property type="evidence" value="ECO:0007669"/>
    <property type="project" value="UniProtKB-KW"/>
</dbReference>
<evidence type="ECO:0000256" key="4">
    <source>
        <dbReference type="ARBA" id="ARBA00022723"/>
    </source>
</evidence>
<proteinExistence type="predicted"/>
<dbReference type="PANTHER" id="PTHR47354:SF8">
    <property type="entry name" value="1,2-PHENYLACETYL-COA EPOXIDASE, SUBUNIT E"/>
    <property type="match status" value="1"/>
</dbReference>
<dbReference type="Gene3D" id="3.40.50.80">
    <property type="entry name" value="Nucleotide-binding domain of ferredoxin-NADP reductase (FNR) module"/>
    <property type="match status" value="1"/>
</dbReference>
<keyword evidence="7" id="KW-0408">Iron</keyword>
<dbReference type="InterPro" id="IPR001433">
    <property type="entry name" value="OxRdtase_FAD/NAD-bd"/>
</dbReference>
<accession>A0A5S9F2H5</accession>
<evidence type="ECO:0000313" key="11">
    <source>
        <dbReference type="EMBL" id="BBM82122.1"/>
    </source>
</evidence>
<keyword evidence="6" id="KW-0560">Oxidoreductase</keyword>
<dbReference type="Gene3D" id="3.10.20.30">
    <property type="match status" value="1"/>
</dbReference>
<dbReference type="PANTHER" id="PTHR47354">
    <property type="entry name" value="NADH OXIDOREDUCTASE HCR"/>
    <property type="match status" value="1"/>
</dbReference>
<dbReference type="Proteomes" id="UP000326354">
    <property type="component" value="Chromosome"/>
</dbReference>
<keyword evidence="5" id="KW-0274">FAD</keyword>
<dbReference type="InterPro" id="IPR012675">
    <property type="entry name" value="Beta-grasp_dom_sf"/>
</dbReference>
<keyword evidence="4" id="KW-0479">Metal-binding</keyword>
<dbReference type="CDD" id="cd00207">
    <property type="entry name" value="fer2"/>
    <property type="match status" value="1"/>
</dbReference>
<protein>
    <submittedName>
        <fullName evidence="11">Flavohemoprotein</fullName>
    </submittedName>
</protein>
<evidence type="ECO:0000256" key="5">
    <source>
        <dbReference type="ARBA" id="ARBA00022827"/>
    </source>
</evidence>
<dbReference type="Pfam" id="PF00111">
    <property type="entry name" value="Fer2"/>
    <property type="match status" value="1"/>
</dbReference>
<dbReference type="GO" id="GO:0016491">
    <property type="term" value="F:oxidoreductase activity"/>
    <property type="evidence" value="ECO:0007669"/>
    <property type="project" value="UniProtKB-KW"/>
</dbReference>
<evidence type="ECO:0000256" key="7">
    <source>
        <dbReference type="ARBA" id="ARBA00023004"/>
    </source>
</evidence>
<dbReference type="InterPro" id="IPR036010">
    <property type="entry name" value="2Fe-2S_ferredoxin-like_sf"/>
</dbReference>
<dbReference type="Gene3D" id="2.40.30.10">
    <property type="entry name" value="Translation factors"/>
    <property type="match status" value="1"/>
</dbReference>
<dbReference type="InterPro" id="IPR039261">
    <property type="entry name" value="FNR_nucleotide-bd"/>
</dbReference>
<feature type="domain" description="FAD-binding FR-type" evidence="10">
    <location>
        <begin position="81"/>
        <end position="185"/>
    </location>
</feature>
<keyword evidence="12" id="KW-1185">Reference proteome</keyword>
<sequence length="793" mass="91902">MNSEDLKLEIQRIYSILLKEMRRNQRLHRCSDQEISDLISDHVKRKHAIRDQIATEKEFETLLQKIKATSRFAKPFGEEWAGFRDFRVCRKVYETEDMCSLYLAPCDSSSLPCFSPGAYLITQVAIRNQKPAIRCYYVANAPNPYYYHIIVERKEFGHVSNFFIDHLQIGERIQIKAPGGRIEIVPSKSYVFVATGFGIAPVLSMLETLCTSKTTATIWVFYGVDHSRSHPFREELKKFAQHPNIHIITCYENPQGQDIKGKDYDYAGDINVELLTEVLPSLAETVFYVFAPPKEQYLLRSLLEEVEIDEKNVFYEVFGAASVKKVARVIATESVATKSQKIPAKPKKEQQKVPTKKAKVPKTQEYIQNSESWLSDDAGRPGPLEWFSVYFVPLLKLAQKTIGLHFVLVVHFFDTTLKVIGNYINSIYYSWRMFWTLRRKQQRQKGSQSEYLVADLFHARILLSKIFHFRGFYLEDFELSESQQQQITSNFQLKEVIEVRRHLEQMRQDLDILTNEQTLQTAKSSLSSFLFSYIPNPFELISAWKDWCIIAFVLRYRREEVEKMYVEFVASYRQSIDILGNADVVEYNNHERKMKERLGEKIVLSNSLKDGIEDNKKKIQRLIYALANPHYLLTPSKWPRKDLLREIFLGQEDNCHTIYFVELERYLFYEIKTALLKEGIKVSAQPQKIFNEHKSFLQPAKKIQVLYRPDYDATVYFAKSNKVVGWDGHNSLLELAEGNDIFMESGCRAGNCHACQVTIKEGTVIHTSDHDELPEGQCLACIAIPKGSITIDA</sequence>
<evidence type="ECO:0000259" key="10">
    <source>
        <dbReference type="PROSITE" id="PS51384"/>
    </source>
</evidence>
<evidence type="ECO:0000259" key="9">
    <source>
        <dbReference type="PROSITE" id="PS51085"/>
    </source>
</evidence>
<keyword evidence="8" id="KW-0411">Iron-sulfur</keyword>
<dbReference type="PROSITE" id="PS51384">
    <property type="entry name" value="FAD_FR"/>
    <property type="match status" value="1"/>
</dbReference>
<dbReference type="GO" id="GO:0051537">
    <property type="term" value="F:2 iron, 2 sulfur cluster binding"/>
    <property type="evidence" value="ECO:0007669"/>
    <property type="project" value="UniProtKB-KW"/>
</dbReference>
<dbReference type="KEGG" id="uam:UABAM_00465"/>
<gene>
    <name evidence="11" type="ORF">UABAM_00465</name>
</gene>
<dbReference type="OrthoDB" id="9789468at2"/>
<feature type="domain" description="2Fe-2S ferredoxin-type" evidence="9">
    <location>
        <begin position="713"/>
        <end position="793"/>
    </location>
</feature>
<dbReference type="GO" id="GO:0050660">
    <property type="term" value="F:flavin adenine dinucleotide binding"/>
    <property type="evidence" value="ECO:0007669"/>
    <property type="project" value="TreeGrafter"/>
</dbReference>
<keyword evidence="2" id="KW-0285">Flavoprotein</keyword>
<name>A0A5S9F2H5_UABAM</name>
<evidence type="ECO:0000313" key="12">
    <source>
        <dbReference type="Proteomes" id="UP000326354"/>
    </source>
</evidence>
<dbReference type="InterPro" id="IPR001041">
    <property type="entry name" value="2Fe-2S_ferredoxin-type"/>
</dbReference>
<dbReference type="EMBL" id="AP019860">
    <property type="protein sequence ID" value="BBM82122.1"/>
    <property type="molecule type" value="Genomic_DNA"/>
</dbReference>
<dbReference type="Pfam" id="PF00970">
    <property type="entry name" value="FAD_binding_6"/>
    <property type="match status" value="1"/>
</dbReference>
<dbReference type="InterPro" id="IPR017927">
    <property type="entry name" value="FAD-bd_FR_type"/>
</dbReference>
<dbReference type="InterPro" id="IPR017938">
    <property type="entry name" value="Riboflavin_synthase-like_b-brl"/>
</dbReference>
<dbReference type="AlphaFoldDB" id="A0A5S9F2H5"/>
<keyword evidence="3" id="KW-0001">2Fe-2S</keyword>
<comment type="cofactor">
    <cofactor evidence="1">
        <name>FAD</name>
        <dbReference type="ChEBI" id="CHEBI:57692"/>
    </cofactor>
</comment>
<evidence type="ECO:0000256" key="6">
    <source>
        <dbReference type="ARBA" id="ARBA00023002"/>
    </source>
</evidence>
<dbReference type="RefSeq" id="WP_151966375.1">
    <property type="nucleotide sequence ID" value="NZ_AP019860.1"/>
</dbReference>
<organism evidence="11 12">
    <name type="scientific">Uabimicrobium amorphum</name>
    <dbReference type="NCBI Taxonomy" id="2596890"/>
    <lineage>
        <taxon>Bacteria</taxon>
        <taxon>Pseudomonadati</taxon>
        <taxon>Planctomycetota</taxon>
        <taxon>Candidatus Uabimicrobiia</taxon>
        <taxon>Candidatus Uabimicrobiales</taxon>
        <taxon>Candidatus Uabimicrobiaceae</taxon>
        <taxon>Candidatus Uabimicrobium</taxon>
    </lineage>
</organism>
<dbReference type="SUPFAM" id="SSF63380">
    <property type="entry name" value="Riboflavin synthase domain-like"/>
    <property type="match status" value="1"/>
</dbReference>